<dbReference type="EMBL" id="JBEPMP010000005">
    <property type="protein sequence ID" value="MET3730298.1"/>
    <property type="molecule type" value="Genomic_DNA"/>
</dbReference>
<sequence length="74" mass="9205">MSLVGMLLNHQELHEFEYVLKKEMEELRFDLEDHKIDAIVKSVLEDRYQIIYRLFCRFAKPSDCRRYLRRKQRN</sequence>
<evidence type="ECO:0000313" key="1">
    <source>
        <dbReference type="EMBL" id="MET3730298.1"/>
    </source>
</evidence>
<accession>A0ABV2LNY5</accession>
<keyword evidence="2" id="KW-1185">Reference proteome</keyword>
<evidence type="ECO:0000313" key="2">
    <source>
        <dbReference type="Proteomes" id="UP001549097"/>
    </source>
</evidence>
<reference evidence="1 2" key="1">
    <citation type="submission" date="2024-06" db="EMBL/GenBank/DDBJ databases">
        <title>Genomic Encyclopedia of Type Strains, Phase IV (KMG-IV): sequencing the most valuable type-strain genomes for metagenomic binning, comparative biology and taxonomic classification.</title>
        <authorList>
            <person name="Goeker M."/>
        </authorList>
    </citation>
    <scope>NUCLEOTIDE SEQUENCE [LARGE SCALE GENOMIC DNA]</scope>
    <source>
        <strain evidence="1 2">DSM 100124</strain>
    </source>
</reference>
<dbReference type="Proteomes" id="UP001549097">
    <property type="component" value="Unassembled WGS sequence"/>
</dbReference>
<comment type="caution">
    <text evidence="1">The sequence shown here is derived from an EMBL/GenBank/DDBJ whole genome shotgun (WGS) entry which is preliminary data.</text>
</comment>
<proteinExistence type="predicted"/>
<organism evidence="1 2">
    <name type="scientific">Fictibacillus halophilus</name>
    <dbReference type="NCBI Taxonomy" id="1610490"/>
    <lineage>
        <taxon>Bacteria</taxon>
        <taxon>Bacillati</taxon>
        <taxon>Bacillota</taxon>
        <taxon>Bacilli</taxon>
        <taxon>Bacillales</taxon>
        <taxon>Fictibacillaceae</taxon>
        <taxon>Fictibacillus</taxon>
    </lineage>
</organism>
<protein>
    <submittedName>
        <fullName evidence="1">Uncharacterized protein</fullName>
    </submittedName>
</protein>
<dbReference type="RefSeq" id="WP_233096701.1">
    <property type="nucleotide sequence ID" value="NZ_JAEACF010000005.1"/>
</dbReference>
<name>A0ABV2LNY5_9BACL</name>
<gene>
    <name evidence="1" type="ORF">ABID52_003941</name>
</gene>